<evidence type="ECO:0000313" key="5">
    <source>
        <dbReference type="Proteomes" id="UP000245820"/>
    </source>
</evidence>
<proteinExistence type="predicted"/>
<dbReference type="GO" id="GO:0016747">
    <property type="term" value="F:acyltransferase activity, transferring groups other than amino-acyl groups"/>
    <property type="evidence" value="ECO:0007669"/>
    <property type="project" value="InterPro"/>
</dbReference>
<dbReference type="SUPFAM" id="SSF55729">
    <property type="entry name" value="Acyl-CoA N-acyltransferases (Nat)"/>
    <property type="match status" value="1"/>
</dbReference>
<dbReference type="Pfam" id="PF00583">
    <property type="entry name" value="Acetyltransf_1"/>
    <property type="match status" value="1"/>
</dbReference>
<dbReference type="OrthoDB" id="336415at2"/>
<reference evidence="4 5" key="1">
    <citation type="submission" date="2018-05" db="EMBL/GenBank/DDBJ databases">
        <title>Complete genome sequence of Massilia oculi sp. nov. CCUG 43427T (=DSM 26321T), the type strain of M. oculi, and comparison with genome sequences of other Massilia strains.</title>
        <authorList>
            <person name="Zhu B."/>
        </authorList>
    </citation>
    <scope>NUCLEOTIDE SEQUENCE [LARGE SCALE GENOMIC DNA]</scope>
    <source>
        <strain evidence="4 5">CCUG 43427</strain>
    </source>
</reference>
<keyword evidence="5" id="KW-1185">Reference proteome</keyword>
<evidence type="ECO:0000256" key="1">
    <source>
        <dbReference type="ARBA" id="ARBA00022679"/>
    </source>
</evidence>
<dbReference type="EMBL" id="CP029343">
    <property type="protein sequence ID" value="AWL05472.1"/>
    <property type="molecule type" value="Genomic_DNA"/>
</dbReference>
<dbReference type="PROSITE" id="PS51186">
    <property type="entry name" value="GNAT"/>
    <property type="match status" value="1"/>
</dbReference>
<sequence length="183" mass="20068">MMDPVLRIVALEPERLPQLFLYLDDHLRDNGSAGTPLFQPQSRELSRFPPENAAAFAGALDTPFGQPGWRRVWIALDGAGNIAGHVDLRARPEPAATHRTLLGMGVHRDARRLGLGMALVESALAWAGATPPLEWVDLDVLSANLAARRLYERAGFVVTGEVPDLYRIDGESHGSVTMSRRVR</sequence>
<dbReference type="PANTHER" id="PTHR43877:SF2">
    <property type="entry name" value="AMINOALKYLPHOSPHONATE N-ACETYLTRANSFERASE-RELATED"/>
    <property type="match status" value="1"/>
</dbReference>
<protein>
    <submittedName>
        <fullName evidence="4">GNAT family N-acetyltransferase</fullName>
    </submittedName>
</protein>
<dbReference type="InterPro" id="IPR000182">
    <property type="entry name" value="GNAT_dom"/>
</dbReference>
<dbReference type="CDD" id="cd04301">
    <property type="entry name" value="NAT_SF"/>
    <property type="match status" value="1"/>
</dbReference>
<dbReference type="AlphaFoldDB" id="A0A2S2DJC9"/>
<organism evidence="4 5">
    <name type="scientific">Massilia oculi</name>
    <dbReference type="NCBI Taxonomy" id="945844"/>
    <lineage>
        <taxon>Bacteria</taxon>
        <taxon>Pseudomonadati</taxon>
        <taxon>Pseudomonadota</taxon>
        <taxon>Betaproteobacteria</taxon>
        <taxon>Burkholderiales</taxon>
        <taxon>Oxalobacteraceae</taxon>
        <taxon>Telluria group</taxon>
        <taxon>Massilia</taxon>
    </lineage>
</organism>
<feature type="domain" description="N-acetyltransferase" evidence="3">
    <location>
        <begin position="6"/>
        <end position="183"/>
    </location>
</feature>
<evidence type="ECO:0000259" key="3">
    <source>
        <dbReference type="PROSITE" id="PS51186"/>
    </source>
</evidence>
<keyword evidence="1 4" id="KW-0808">Transferase</keyword>
<dbReference type="Proteomes" id="UP000245820">
    <property type="component" value="Chromosome"/>
</dbReference>
<dbReference type="InterPro" id="IPR050832">
    <property type="entry name" value="Bact_Acetyltransf"/>
</dbReference>
<name>A0A2S2DJC9_9BURK</name>
<evidence type="ECO:0000313" key="4">
    <source>
        <dbReference type="EMBL" id="AWL05472.1"/>
    </source>
</evidence>
<dbReference type="InterPro" id="IPR016181">
    <property type="entry name" value="Acyl_CoA_acyltransferase"/>
</dbReference>
<accession>A0A2S2DJC9</accession>
<dbReference type="PANTHER" id="PTHR43877">
    <property type="entry name" value="AMINOALKYLPHOSPHONATE N-ACETYLTRANSFERASE-RELATED-RELATED"/>
    <property type="match status" value="1"/>
</dbReference>
<gene>
    <name evidence="4" type="ORF">DIR46_14195</name>
</gene>
<dbReference type="KEGG" id="mtim:DIR46_14195"/>
<keyword evidence="2" id="KW-0012">Acyltransferase</keyword>
<evidence type="ECO:0000256" key="2">
    <source>
        <dbReference type="ARBA" id="ARBA00023315"/>
    </source>
</evidence>
<dbReference type="Gene3D" id="3.40.630.30">
    <property type="match status" value="1"/>
</dbReference>